<proteinExistence type="predicted"/>
<dbReference type="EMBL" id="JBHFFA010000005">
    <property type="protein sequence ID" value="KAL2624392.1"/>
    <property type="molecule type" value="Genomic_DNA"/>
</dbReference>
<evidence type="ECO:0000256" key="1">
    <source>
        <dbReference type="SAM" id="Coils"/>
    </source>
</evidence>
<evidence type="ECO:0000313" key="2">
    <source>
        <dbReference type="EMBL" id="KAL2624392.1"/>
    </source>
</evidence>
<dbReference type="Proteomes" id="UP001605036">
    <property type="component" value="Unassembled WGS sequence"/>
</dbReference>
<dbReference type="AlphaFoldDB" id="A0ABD1YFV2"/>
<sequence>MTVSKYMVSLYFQSELVVRAEEDAAALRQANEDLCRQVEGLQSSRFSEVEELVYLRWVNACLRYELLNARPQDGKSGALDLSSTSGRKASRLIGKLKRWGTSKKDRCQVRLPTARVVLLITDKSSIGFGTPRSALESLMLRNASDGTHEIMAFGTRKDDSPTNEGGKSPSHLSATKVGLKPMKTKEKFDFSGVAASFNLVAKIADPSMRGIRLSRRDTKQLLRGR</sequence>
<reference evidence="2 3" key="1">
    <citation type="submission" date="2024-09" db="EMBL/GenBank/DDBJ databases">
        <title>Chromosome-scale assembly of Riccia fluitans.</title>
        <authorList>
            <person name="Paukszto L."/>
            <person name="Sawicki J."/>
            <person name="Karawczyk K."/>
            <person name="Piernik-Szablinska J."/>
            <person name="Szczecinska M."/>
            <person name="Mazdziarz M."/>
        </authorList>
    </citation>
    <scope>NUCLEOTIDE SEQUENCE [LARGE SCALE GENOMIC DNA]</scope>
    <source>
        <strain evidence="2">Rf_01</strain>
        <tissue evidence="2">Aerial parts of the thallus</tissue>
    </source>
</reference>
<name>A0ABD1YFV2_9MARC</name>
<comment type="caution">
    <text evidence="2">The sequence shown here is derived from an EMBL/GenBank/DDBJ whole genome shotgun (WGS) entry which is preliminary data.</text>
</comment>
<feature type="coiled-coil region" evidence="1">
    <location>
        <begin position="17"/>
        <end position="44"/>
    </location>
</feature>
<accession>A0ABD1YFV2</accession>
<gene>
    <name evidence="2" type="ORF">R1flu_008637</name>
</gene>
<evidence type="ECO:0000313" key="3">
    <source>
        <dbReference type="Proteomes" id="UP001605036"/>
    </source>
</evidence>
<organism evidence="2 3">
    <name type="scientific">Riccia fluitans</name>
    <dbReference type="NCBI Taxonomy" id="41844"/>
    <lineage>
        <taxon>Eukaryota</taxon>
        <taxon>Viridiplantae</taxon>
        <taxon>Streptophyta</taxon>
        <taxon>Embryophyta</taxon>
        <taxon>Marchantiophyta</taxon>
        <taxon>Marchantiopsida</taxon>
        <taxon>Marchantiidae</taxon>
        <taxon>Marchantiales</taxon>
        <taxon>Ricciaceae</taxon>
        <taxon>Riccia</taxon>
    </lineage>
</organism>
<keyword evidence="3" id="KW-1185">Reference proteome</keyword>
<protein>
    <submittedName>
        <fullName evidence="2">Uncharacterized protein</fullName>
    </submittedName>
</protein>
<keyword evidence="1" id="KW-0175">Coiled coil</keyword>